<protein>
    <recommendedName>
        <fullName evidence="8">Calnexin</fullName>
    </recommendedName>
</protein>
<feature type="region of interest" description="Disordered" evidence="11">
    <location>
        <begin position="233"/>
        <end position="271"/>
    </location>
</feature>
<dbReference type="GO" id="GO:0006457">
    <property type="term" value="P:protein folding"/>
    <property type="evidence" value="ECO:0007669"/>
    <property type="project" value="InterPro"/>
</dbReference>
<keyword evidence="3 10" id="KW-0812">Transmembrane</keyword>
<dbReference type="FunFam" id="2.10.250.10:FF:000001">
    <property type="entry name" value="Calnexin homolog"/>
    <property type="match status" value="1"/>
</dbReference>
<keyword evidence="7 10" id="KW-0143">Chaperone</keyword>
<evidence type="ECO:0000256" key="4">
    <source>
        <dbReference type="ARBA" id="ARBA00022824"/>
    </source>
</evidence>
<dbReference type="Proteomes" id="UP000008837">
    <property type="component" value="Unassembled WGS sequence"/>
</dbReference>
<feature type="region of interest" description="Disordered" evidence="11">
    <location>
        <begin position="513"/>
        <end position="563"/>
    </location>
</feature>
<evidence type="ECO:0000256" key="10">
    <source>
        <dbReference type="RuleBase" id="RU362126"/>
    </source>
</evidence>
<name>A8QAR9_MALGO</name>
<feature type="region of interest" description="Disordered" evidence="11">
    <location>
        <begin position="430"/>
        <end position="453"/>
    </location>
</feature>
<dbReference type="FunFam" id="2.60.120.200:FF:000011">
    <property type="entry name" value="Probable calnexin"/>
    <property type="match status" value="1"/>
</dbReference>
<evidence type="ECO:0000256" key="3">
    <source>
        <dbReference type="ARBA" id="ARBA00022692"/>
    </source>
</evidence>
<comment type="similarity">
    <text evidence="2 10">Belongs to the calreticulin family.</text>
</comment>
<sequence>MKSFSGAVSTSALALLALQASGVSADSAKSFVPSNIRGLFVEQFTPDWESRWTPSQASKFQRGAEEFKYDGVWSVEEASMFPGIPGDLALTMKSKAKQHAISTLLDKPIVFDGTKPLVVQYEVKMQNGLSCGGAYVKLLSSSESDLDPKQFADTTPYSIMFGPDRCGPDSKLHFIFRHKNPVSGNVEEKHLKVPPHAKVSKVSTLYTLIVNPDNTFDIQVNEESVLKGNLLEDFSPAVNPPKEIDDPNDSKPEDWVDESQIPDPEAVKPEDWDEDAPAMIADPAAKKPIDWLDEEPLMVPDPKATKPEEWDDEEDGEWIAPPVPNPKCDDVSGCGTWTAPMVANPAYKGKWTPPLIPNPAYKGEWAPRKIENPEYFEDKQPNKFLPIGGIGFELWTMDDDIQFDNIYISNDPKEAAKFADETFRVKLPLEQNREQETNDKDDETVKPPAAKSSLEHFANQIRRRTNVLVERLSTEQDKLRVLQQSSDIVGFYAAVVAVLLGLVGLFASMLGGSSTAPPAKQQPSTKKDEPKSAASTAVKGASSSVQDASANVTKRAAAATGTQ</sequence>
<gene>
    <name evidence="12" type="ORF">MGL_3818</name>
</gene>
<dbReference type="Pfam" id="PF00262">
    <property type="entry name" value="Calreticulin"/>
    <property type="match status" value="1"/>
</dbReference>
<evidence type="ECO:0000256" key="7">
    <source>
        <dbReference type="ARBA" id="ARBA00023186"/>
    </source>
</evidence>
<evidence type="ECO:0000256" key="1">
    <source>
        <dbReference type="ARBA" id="ARBA00004389"/>
    </source>
</evidence>
<keyword evidence="13" id="KW-1185">Reference proteome</keyword>
<dbReference type="InterPro" id="IPR009033">
    <property type="entry name" value="Calreticulin/calnexin_P_dom_sf"/>
</dbReference>
<evidence type="ECO:0000313" key="13">
    <source>
        <dbReference type="Proteomes" id="UP000008837"/>
    </source>
</evidence>
<proteinExistence type="inferred from homology"/>
<dbReference type="PRINTS" id="PR00626">
    <property type="entry name" value="CALRETICULIN"/>
</dbReference>
<dbReference type="PROSITE" id="PS00803">
    <property type="entry name" value="CALRETICULIN_1"/>
    <property type="match status" value="1"/>
</dbReference>
<reference evidence="12 13" key="1">
    <citation type="journal article" date="2007" name="Proc. Natl. Acad. Sci. U.S.A.">
        <title>Dandruff-associated Malassezia genomes reveal convergent and divergent virulence traits shared with plant and human fungal pathogens.</title>
        <authorList>
            <person name="Xu J."/>
            <person name="Saunders C.W."/>
            <person name="Hu P."/>
            <person name="Grant R.A."/>
            <person name="Boekhout T."/>
            <person name="Kuramae E.E."/>
            <person name="Kronstad J.W."/>
            <person name="Deangelis Y.M."/>
            <person name="Reeder N.L."/>
            <person name="Johnstone K.R."/>
            <person name="Leland M."/>
            <person name="Fieno A.M."/>
            <person name="Begley W.M."/>
            <person name="Sun Y."/>
            <person name="Lacey M.P."/>
            <person name="Chaudhary T."/>
            <person name="Keough T."/>
            <person name="Chu L."/>
            <person name="Sears R."/>
            <person name="Yuan B."/>
            <person name="Dawson T.L.Jr."/>
        </authorList>
    </citation>
    <scope>NUCLEOTIDE SEQUENCE [LARGE SCALE GENOMIC DNA]</scope>
    <source>
        <strain evidence="13">ATCC MYA-4612 / CBS 7966</strain>
    </source>
</reference>
<dbReference type="GO" id="GO:0005509">
    <property type="term" value="F:calcium ion binding"/>
    <property type="evidence" value="ECO:0007669"/>
    <property type="project" value="InterPro"/>
</dbReference>
<feature type="disulfide bond" evidence="9">
    <location>
        <begin position="131"/>
        <end position="166"/>
    </location>
</feature>
<dbReference type="Gene3D" id="2.10.250.10">
    <property type="entry name" value="Calreticulin/calnexin, P domain"/>
    <property type="match status" value="1"/>
</dbReference>
<evidence type="ECO:0000313" key="12">
    <source>
        <dbReference type="EMBL" id="EDP41816.1"/>
    </source>
</evidence>
<dbReference type="SUPFAM" id="SSF49899">
    <property type="entry name" value="Concanavalin A-like lectins/glucanases"/>
    <property type="match status" value="1"/>
</dbReference>
<dbReference type="PANTHER" id="PTHR11073:SF1">
    <property type="entry name" value="CALNEXIN 14D-RELATED"/>
    <property type="match status" value="1"/>
</dbReference>
<dbReference type="InterPro" id="IPR018124">
    <property type="entry name" value="Calret/calnex_CS"/>
</dbReference>
<feature type="transmembrane region" description="Helical" evidence="10">
    <location>
        <begin position="489"/>
        <end position="510"/>
    </location>
</feature>
<evidence type="ECO:0000256" key="8">
    <source>
        <dbReference type="ARBA" id="ARBA00040224"/>
    </source>
</evidence>
<organism evidence="12 13">
    <name type="scientific">Malassezia globosa (strain ATCC MYA-4612 / CBS 7966)</name>
    <name type="common">Dandruff-associated fungus</name>
    <dbReference type="NCBI Taxonomy" id="425265"/>
    <lineage>
        <taxon>Eukaryota</taxon>
        <taxon>Fungi</taxon>
        <taxon>Dikarya</taxon>
        <taxon>Basidiomycota</taxon>
        <taxon>Ustilaginomycotina</taxon>
        <taxon>Malasseziomycetes</taxon>
        <taxon>Malasseziales</taxon>
        <taxon>Malasseziaceae</taxon>
        <taxon>Malassezia</taxon>
    </lineage>
</organism>
<evidence type="ECO:0000256" key="11">
    <source>
        <dbReference type="SAM" id="MobiDB-lite"/>
    </source>
</evidence>
<dbReference type="GeneID" id="5853337"/>
<evidence type="ECO:0000256" key="9">
    <source>
        <dbReference type="PIRSR" id="PIRSR601580-3"/>
    </source>
</evidence>
<dbReference type="OrthoDB" id="1938156at2759"/>
<dbReference type="Gene3D" id="2.60.120.200">
    <property type="match status" value="1"/>
</dbReference>
<dbReference type="GO" id="GO:0005789">
    <property type="term" value="C:endoplasmic reticulum membrane"/>
    <property type="evidence" value="ECO:0007669"/>
    <property type="project" value="UniProtKB-SubCell"/>
</dbReference>
<dbReference type="InParanoid" id="A8QAR9"/>
<dbReference type="SUPFAM" id="SSF63887">
    <property type="entry name" value="P-domain of calnexin/calreticulin"/>
    <property type="match status" value="1"/>
</dbReference>
<dbReference type="VEuPathDB" id="FungiDB:MGL_3818"/>
<dbReference type="RefSeq" id="XP_001729030.1">
    <property type="nucleotide sequence ID" value="XM_001728978.1"/>
</dbReference>
<dbReference type="OMA" id="SGCGKWE"/>
<dbReference type="GO" id="GO:0051082">
    <property type="term" value="F:unfolded protein binding"/>
    <property type="evidence" value="ECO:0007669"/>
    <property type="project" value="InterPro"/>
</dbReference>
<evidence type="ECO:0000256" key="5">
    <source>
        <dbReference type="ARBA" id="ARBA00022989"/>
    </source>
</evidence>
<dbReference type="PANTHER" id="PTHR11073">
    <property type="entry name" value="CALRETICULIN AND CALNEXIN"/>
    <property type="match status" value="1"/>
</dbReference>
<dbReference type="EMBL" id="AAYY01000015">
    <property type="protein sequence ID" value="EDP41816.1"/>
    <property type="molecule type" value="Genomic_DNA"/>
</dbReference>
<keyword evidence="6 10" id="KW-0472">Membrane</keyword>
<keyword evidence="10" id="KW-0732">Signal</keyword>
<feature type="signal peptide" evidence="10">
    <location>
        <begin position="1"/>
        <end position="25"/>
    </location>
</feature>
<dbReference type="FunCoup" id="A8QAR9">
    <property type="interactions" value="150"/>
</dbReference>
<dbReference type="KEGG" id="mgl:MGL_3818"/>
<keyword evidence="9" id="KW-1015">Disulfide bond</keyword>
<feature type="compositionally biased region" description="Polar residues" evidence="11">
    <location>
        <begin position="513"/>
        <end position="524"/>
    </location>
</feature>
<keyword evidence="4 10" id="KW-0256">Endoplasmic reticulum</keyword>
<accession>A8QAR9</accession>
<feature type="compositionally biased region" description="Polar residues" evidence="11">
    <location>
        <begin position="541"/>
        <end position="552"/>
    </location>
</feature>
<comment type="subcellular location">
    <subcellularLocation>
        <location evidence="1">Endoplasmic reticulum membrane</location>
        <topology evidence="1">Single-pass membrane protein</topology>
    </subcellularLocation>
</comment>
<dbReference type="GO" id="GO:0036503">
    <property type="term" value="P:ERAD pathway"/>
    <property type="evidence" value="ECO:0007669"/>
    <property type="project" value="TreeGrafter"/>
</dbReference>
<keyword evidence="5 10" id="KW-1133">Transmembrane helix</keyword>
<dbReference type="InterPro" id="IPR013320">
    <property type="entry name" value="ConA-like_dom_sf"/>
</dbReference>
<evidence type="ECO:0000256" key="6">
    <source>
        <dbReference type="ARBA" id="ARBA00023136"/>
    </source>
</evidence>
<comment type="caution">
    <text evidence="12">The sequence shown here is derived from an EMBL/GenBank/DDBJ whole genome shotgun (WGS) entry which is preliminary data.</text>
</comment>
<dbReference type="AlphaFoldDB" id="A8QAR9"/>
<dbReference type="STRING" id="425265.A8QAR9"/>
<feature type="compositionally biased region" description="Basic and acidic residues" evidence="11">
    <location>
        <begin position="242"/>
        <end position="254"/>
    </location>
</feature>
<dbReference type="PROSITE" id="PS00804">
    <property type="entry name" value="CALRETICULIN_2"/>
    <property type="match status" value="1"/>
</dbReference>
<feature type="region of interest" description="Disordered" evidence="11">
    <location>
        <begin position="300"/>
        <end position="326"/>
    </location>
</feature>
<evidence type="ECO:0000256" key="2">
    <source>
        <dbReference type="ARBA" id="ARBA00010983"/>
    </source>
</evidence>
<feature type="chain" id="PRO_5005122004" description="Calnexin" evidence="10">
    <location>
        <begin position="26"/>
        <end position="563"/>
    </location>
</feature>
<dbReference type="InterPro" id="IPR001580">
    <property type="entry name" value="Calret/calnex"/>
</dbReference>